<feature type="domain" description="Transposase IS4-like" evidence="1">
    <location>
        <begin position="9"/>
        <end position="45"/>
    </location>
</feature>
<dbReference type="GO" id="GO:0003677">
    <property type="term" value="F:DNA binding"/>
    <property type="evidence" value="ECO:0007669"/>
    <property type="project" value="InterPro"/>
</dbReference>
<sequence>AMLSGRDLRGCVVTADALHTQRAWCRTVREHGGDYVLIVKKNQRTLL</sequence>
<protein>
    <recommendedName>
        <fullName evidence="1">Transposase IS4-like domain-containing protein</fullName>
    </recommendedName>
</protein>
<name>A0A6J4NQI0_9CHLR</name>
<evidence type="ECO:0000259" key="1">
    <source>
        <dbReference type="Pfam" id="PF01609"/>
    </source>
</evidence>
<accession>A0A6J4NQI0</accession>
<evidence type="ECO:0000313" key="2">
    <source>
        <dbReference type="EMBL" id="CAA9394191.1"/>
    </source>
</evidence>
<organism evidence="2">
    <name type="scientific">uncultured Chloroflexia bacterium</name>
    <dbReference type="NCBI Taxonomy" id="1672391"/>
    <lineage>
        <taxon>Bacteria</taxon>
        <taxon>Bacillati</taxon>
        <taxon>Chloroflexota</taxon>
        <taxon>Chloroflexia</taxon>
        <taxon>environmental samples</taxon>
    </lineage>
</organism>
<dbReference type="AlphaFoldDB" id="A0A6J4NQI0"/>
<dbReference type="EMBL" id="CADCTR010003318">
    <property type="protein sequence ID" value="CAA9394191.1"/>
    <property type="molecule type" value="Genomic_DNA"/>
</dbReference>
<dbReference type="GO" id="GO:0006313">
    <property type="term" value="P:DNA transposition"/>
    <property type="evidence" value="ECO:0007669"/>
    <property type="project" value="InterPro"/>
</dbReference>
<dbReference type="GO" id="GO:0004803">
    <property type="term" value="F:transposase activity"/>
    <property type="evidence" value="ECO:0007669"/>
    <property type="project" value="InterPro"/>
</dbReference>
<gene>
    <name evidence="2" type="ORF">AVDCRST_MAG93-9882</name>
</gene>
<dbReference type="InterPro" id="IPR002559">
    <property type="entry name" value="Transposase_11"/>
</dbReference>
<dbReference type="Pfam" id="PF01609">
    <property type="entry name" value="DDE_Tnp_1"/>
    <property type="match status" value="1"/>
</dbReference>
<reference evidence="2" key="1">
    <citation type="submission" date="2020-02" db="EMBL/GenBank/DDBJ databases">
        <authorList>
            <person name="Meier V. D."/>
        </authorList>
    </citation>
    <scope>NUCLEOTIDE SEQUENCE</scope>
    <source>
        <strain evidence="2">AVDCRST_MAG93</strain>
    </source>
</reference>
<feature type="non-terminal residue" evidence="2">
    <location>
        <position position="1"/>
    </location>
</feature>
<proteinExistence type="predicted"/>